<organism evidence="2 3">
    <name type="scientific">Leptospira semungkisensis</name>
    <dbReference type="NCBI Taxonomy" id="2484985"/>
    <lineage>
        <taxon>Bacteria</taxon>
        <taxon>Pseudomonadati</taxon>
        <taxon>Spirochaetota</taxon>
        <taxon>Spirochaetia</taxon>
        <taxon>Leptospirales</taxon>
        <taxon>Leptospiraceae</taxon>
        <taxon>Leptospira</taxon>
    </lineage>
</organism>
<dbReference type="SMART" id="SM00530">
    <property type="entry name" value="HTH_XRE"/>
    <property type="match status" value="1"/>
</dbReference>
<comment type="caution">
    <text evidence="2">The sequence shown here is derived from an EMBL/GenBank/DDBJ whole genome shotgun (WGS) entry which is preliminary data.</text>
</comment>
<proteinExistence type="predicted"/>
<feature type="domain" description="HTH cro/C1-type" evidence="1">
    <location>
        <begin position="17"/>
        <end position="71"/>
    </location>
</feature>
<dbReference type="EMBL" id="RQEP01000005">
    <property type="protein sequence ID" value="TGK07717.1"/>
    <property type="molecule type" value="Genomic_DNA"/>
</dbReference>
<dbReference type="Gene3D" id="1.10.260.40">
    <property type="entry name" value="lambda repressor-like DNA-binding domains"/>
    <property type="match status" value="1"/>
</dbReference>
<dbReference type="OrthoDB" id="9803379at2"/>
<evidence type="ECO:0000259" key="1">
    <source>
        <dbReference type="PROSITE" id="PS50943"/>
    </source>
</evidence>
<keyword evidence="3" id="KW-1185">Reference proteome</keyword>
<dbReference type="Pfam" id="PF01381">
    <property type="entry name" value="HTH_3"/>
    <property type="match status" value="1"/>
</dbReference>
<dbReference type="InterPro" id="IPR010982">
    <property type="entry name" value="Lambda_DNA-bd_dom_sf"/>
</dbReference>
<dbReference type="SUPFAM" id="SSF47413">
    <property type="entry name" value="lambda repressor-like DNA-binding domains"/>
    <property type="match status" value="1"/>
</dbReference>
<dbReference type="InterPro" id="IPR001387">
    <property type="entry name" value="Cro/C1-type_HTH"/>
</dbReference>
<evidence type="ECO:0000313" key="2">
    <source>
        <dbReference type="EMBL" id="TGK07717.1"/>
    </source>
</evidence>
<protein>
    <submittedName>
        <fullName evidence="2">XRE family transcriptional regulator</fullName>
    </submittedName>
</protein>
<dbReference type="GO" id="GO:0003677">
    <property type="term" value="F:DNA binding"/>
    <property type="evidence" value="ECO:0007669"/>
    <property type="project" value="InterPro"/>
</dbReference>
<dbReference type="Proteomes" id="UP000297453">
    <property type="component" value="Unassembled WGS sequence"/>
</dbReference>
<dbReference type="CDD" id="cd00093">
    <property type="entry name" value="HTH_XRE"/>
    <property type="match status" value="1"/>
</dbReference>
<name>A0A4R9G9Z4_9LEPT</name>
<reference evidence="2" key="1">
    <citation type="journal article" date="2019" name="PLoS Negl. Trop. Dis.">
        <title>Revisiting the worldwide diversity of Leptospira species in the environment.</title>
        <authorList>
            <person name="Vincent A.T."/>
            <person name="Schiettekatte O."/>
            <person name="Bourhy P."/>
            <person name="Veyrier F.J."/>
            <person name="Picardeau M."/>
        </authorList>
    </citation>
    <scope>NUCLEOTIDE SEQUENCE [LARGE SCALE GENOMIC DNA]</scope>
    <source>
        <strain evidence="2">SSS9</strain>
    </source>
</reference>
<sequence length="99" mass="11710">MAKTIYTEEYKIFQRLLKKAREESGLTQIEVAQALDAPQSFVSKIEAGDRRIDVIEFWRLARLYKKPYDFFFRFEEKLESKPKKKSLKAASSLKKKSRS</sequence>
<dbReference type="RefSeq" id="WP_135585842.1">
    <property type="nucleotide sequence ID" value="NZ_RQEP01000005.1"/>
</dbReference>
<gene>
    <name evidence="2" type="ORF">EHO59_06340</name>
</gene>
<dbReference type="AlphaFoldDB" id="A0A4R9G9Z4"/>
<dbReference type="PROSITE" id="PS50943">
    <property type="entry name" value="HTH_CROC1"/>
    <property type="match status" value="1"/>
</dbReference>
<accession>A0A4R9G9Z4</accession>
<evidence type="ECO:0000313" key="3">
    <source>
        <dbReference type="Proteomes" id="UP000297453"/>
    </source>
</evidence>